<feature type="region of interest" description="Disordered" evidence="1">
    <location>
        <begin position="1"/>
        <end position="22"/>
    </location>
</feature>
<proteinExistence type="predicted"/>
<reference evidence="2 3" key="1">
    <citation type="submission" date="2016-03" db="EMBL/GenBank/DDBJ databases">
        <title>Choanephora cucurbitarum.</title>
        <authorList>
            <person name="Min B."/>
            <person name="Park H."/>
            <person name="Park J.-H."/>
            <person name="Shin H.-D."/>
            <person name="Choi I.-G."/>
        </authorList>
    </citation>
    <scope>NUCLEOTIDE SEQUENCE [LARGE SCALE GENOMIC DNA]</scope>
    <source>
        <strain evidence="2 3">KUS-F28377</strain>
    </source>
</reference>
<accession>A0A1C7NHE3</accession>
<keyword evidence="3" id="KW-1185">Reference proteome</keyword>
<evidence type="ECO:0000313" key="2">
    <source>
        <dbReference type="EMBL" id="OBZ88169.1"/>
    </source>
</evidence>
<evidence type="ECO:0000256" key="1">
    <source>
        <dbReference type="SAM" id="MobiDB-lite"/>
    </source>
</evidence>
<evidence type="ECO:0000313" key="3">
    <source>
        <dbReference type="Proteomes" id="UP000093000"/>
    </source>
</evidence>
<gene>
    <name evidence="2" type="ORF">A0J61_03783</name>
</gene>
<comment type="caution">
    <text evidence="2">The sequence shown here is derived from an EMBL/GenBank/DDBJ whole genome shotgun (WGS) entry which is preliminary data.</text>
</comment>
<dbReference type="InParanoid" id="A0A1C7NHE3"/>
<feature type="compositionally biased region" description="Polar residues" evidence="1">
    <location>
        <begin position="1"/>
        <end position="12"/>
    </location>
</feature>
<name>A0A1C7NHE3_9FUNG</name>
<organism evidence="2 3">
    <name type="scientific">Choanephora cucurbitarum</name>
    <dbReference type="NCBI Taxonomy" id="101091"/>
    <lineage>
        <taxon>Eukaryota</taxon>
        <taxon>Fungi</taxon>
        <taxon>Fungi incertae sedis</taxon>
        <taxon>Mucoromycota</taxon>
        <taxon>Mucoromycotina</taxon>
        <taxon>Mucoromycetes</taxon>
        <taxon>Mucorales</taxon>
        <taxon>Mucorineae</taxon>
        <taxon>Choanephoraceae</taxon>
        <taxon>Choanephoroideae</taxon>
        <taxon>Choanephora</taxon>
    </lineage>
</organism>
<dbReference type="Proteomes" id="UP000093000">
    <property type="component" value="Unassembled WGS sequence"/>
</dbReference>
<dbReference type="AlphaFoldDB" id="A0A1C7NHE3"/>
<dbReference type="EMBL" id="LUGH01000170">
    <property type="protein sequence ID" value="OBZ88169.1"/>
    <property type="molecule type" value="Genomic_DNA"/>
</dbReference>
<protein>
    <submittedName>
        <fullName evidence="2">Uncharacterized protein</fullName>
    </submittedName>
</protein>
<sequence length="149" mass="16753">MNQDNVLPTNSVESDDKTSDVDIESCDVEEIELKNKISGEMSNKAIVIDSTDCELDIETSVEETEATKCAVELVVNKIIEDSEEAIQKVISDVARKKEMEQIFFVGSEFSDIDELRARAQELGKKYSCPITTDKSYKKLQTITFDLSAW</sequence>